<dbReference type="Pfam" id="PF08281">
    <property type="entry name" value="Sigma70_r4_2"/>
    <property type="match status" value="1"/>
</dbReference>
<dbReference type="SUPFAM" id="SSF88659">
    <property type="entry name" value="Sigma3 and sigma4 domains of RNA polymerase sigma factors"/>
    <property type="match status" value="1"/>
</dbReference>
<dbReference type="InterPro" id="IPR014284">
    <property type="entry name" value="RNA_pol_sigma-70_dom"/>
</dbReference>
<dbReference type="GO" id="GO:0016987">
    <property type="term" value="F:sigma factor activity"/>
    <property type="evidence" value="ECO:0007669"/>
    <property type="project" value="UniProtKB-KW"/>
</dbReference>
<dbReference type="STRING" id="547042.BACCOPRO_02759"/>
<evidence type="ECO:0000256" key="2">
    <source>
        <dbReference type="ARBA" id="ARBA00023015"/>
    </source>
</evidence>
<dbReference type="SUPFAM" id="SSF88946">
    <property type="entry name" value="Sigma2 domain of RNA polymerase sigma factors"/>
    <property type="match status" value="1"/>
</dbReference>
<proteinExistence type="inferred from homology"/>
<evidence type="ECO:0000256" key="4">
    <source>
        <dbReference type="ARBA" id="ARBA00023125"/>
    </source>
</evidence>
<evidence type="ECO:0000313" key="9">
    <source>
        <dbReference type="Proteomes" id="UP000014073"/>
    </source>
</evidence>
<dbReference type="Gene3D" id="1.10.10.10">
    <property type="entry name" value="Winged helix-like DNA-binding domain superfamily/Winged helix DNA-binding domain"/>
    <property type="match status" value="1"/>
</dbReference>
<dbReference type="AlphaFoldDB" id="S0FE91"/>
<dbReference type="NCBIfam" id="TIGR02937">
    <property type="entry name" value="sigma70-ECF"/>
    <property type="match status" value="1"/>
</dbReference>
<dbReference type="InterPro" id="IPR039425">
    <property type="entry name" value="RNA_pol_sigma-70-like"/>
</dbReference>
<evidence type="ECO:0000256" key="5">
    <source>
        <dbReference type="ARBA" id="ARBA00023163"/>
    </source>
</evidence>
<dbReference type="eggNOG" id="COG1595">
    <property type="taxonomic scope" value="Bacteria"/>
</dbReference>
<evidence type="ECO:0000259" key="7">
    <source>
        <dbReference type="Pfam" id="PF08281"/>
    </source>
</evidence>
<dbReference type="Gene3D" id="1.10.1740.10">
    <property type="match status" value="1"/>
</dbReference>
<keyword evidence="3" id="KW-0731">Sigma factor</keyword>
<keyword evidence="2" id="KW-0805">Transcription regulation</keyword>
<protein>
    <submittedName>
        <fullName evidence="8">Sigma-70 region 2</fullName>
    </submittedName>
</protein>
<evidence type="ECO:0000313" key="8">
    <source>
        <dbReference type="EMBL" id="EEF77241.1"/>
    </source>
</evidence>
<dbReference type="Pfam" id="PF04542">
    <property type="entry name" value="Sigma70_r2"/>
    <property type="match status" value="1"/>
</dbReference>
<dbReference type="PANTHER" id="PTHR43133">
    <property type="entry name" value="RNA POLYMERASE ECF-TYPE SIGMA FACTO"/>
    <property type="match status" value="1"/>
</dbReference>
<dbReference type="HOGENOM" id="CLU_047691_3_0_10"/>
<dbReference type="InterPro" id="IPR013324">
    <property type="entry name" value="RNA_pol_sigma_r3/r4-like"/>
</dbReference>
<dbReference type="RefSeq" id="WP_008144058.1">
    <property type="nucleotide sequence ID" value="NZ_EQ973646.1"/>
</dbReference>
<dbReference type="GO" id="GO:0006352">
    <property type="term" value="P:DNA-templated transcription initiation"/>
    <property type="evidence" value="ECO:0007669"/>
    <property type="project" value="InterPro"/>
</dbReference>
<dbReference type="InterPro" id="IPR013249">
    <property type="entry name" value="RNA_pol_sigma70_r4_t2"/>
</dbReference>
<keyword evidence="9" id="KW-1185">Reference proteome</keyword>
<evidence type="ECO:0000256" key="1">
    <source>
        <dbReference type="ARBA" id="ARBA00010641"/>
    </source>
</evidence>
<dbReference type="InterPro" id="IPR007627">
    <property type="entry name" value="RNA_pol_sigma70_r2"/>
</dbReference>
<dbReference type="GO" id="GO:0003677">
    <property type="term" value="F:DNA binding"/>
    <property type="evidence" value="ECO:0007669"/>
    <property type="project" value="UniProtKB-KW"/>
</dbReference>
<evidence type="ECO:0000256" key="3">
    <source>
        <dbReference type="ARBA" id="ARBA00023082"/>
    </source>
</evidence>
<dbReference type="OrthoDB" id="9790423at2"/>
<organism evidence="8 9">
    <name type="scientific">Phocaeicola coprophilus DSM 18228 = JCM 13818</name>
    <dbReference type="NCBI Taxonomy" id="547042"/>
    <lineage>
        <taxon>Bacteria</taxon>
        <taxon>Pseudomonadati</taxon>
        <taxon>Bacteroidota</taxon>
        <taxon>Bacteroidia</taxon>
        <taxon>Bacteroidales</taxon>
        <taxon>Bacteroidaceae</taxon>
        <taxon>Phocaeicola</taxon>
    </lineage>
</organism>
<dbReference type="PANTHER" id="PTHR43133:SF8">
    <property type="entry name" value="RNA POLYMERASE SIGMA FACTOR HI_1459-RELATED"/>
    <property type="match status" value="1"/>
</dbReference>
<feature type="domain" description="RNA polymerase sigma factor 70 region 4 type 2" evidence="7">
    <location>
        <begin position="133"/>
        <end position="179"/>
    </location>
</feature>
<comment type="caution">
    <text evidence="8">The sequence shown here is derived from an EMBL/GenBank/DDBJ whole genome shotgun (WGS) entry which is preliminary data.</text>
</comment>
<sequence length="193" mass="23272">MKKLKKTSDEELLNLYQSNSEENLLNILLQRHMPQIRQNVRSLVCNKEDVEDLCQDIYSRILIKLRQGYYSNGHIQAWIYRIVQNYVYSFYRKKKHEFITQELTDLNIGDTWSDTIKEEKEKERILYVLMSILEKEPPQIKQIIKMHFYMEMTYMQISAELHLNKSTMAKRLRTALKRIKAEMTQEGIRDCPF</sequence>
<dbReference type="Proteomes" id="UP000014073">
    <property type="component" value="Unassembled WGS sequence"/>
</dbReference>
<feature type="domain" description="RNA polymerase sigma-70 region 2" evidence="6">
    <location>
        <begin position="28"/>
        <end position="95"/>
    </location>
</feature>
<evidence type="ECO:0000259" key="6">
    <source>
        <dbReference type="Pfam" id="PF04542"/>
    </source>
</evidence>
<accession>S0FE91</accession>
<gene>
    <name evidence="8" type="ORF">BACCOPRO_02759</name>
</gene>
<reference evidence="8 9" key="1">
    <citation type="submission" date="2008-12" db="EMBL/GenBank/DDBJ databases">
        <authorList>
            <person name="Fulton L."/>
            <person name="Clifton S."/>
            <person name="Fulton B."/>
            <person name="Xu J."/>
            <person name="Minx P."/>
            <person name="Pepin K.H."/>
            <person name="Johnson M."/>
            <person name="Bhonagiri V."/>
            <person name="Nash W.E."/>
            <person name="Mardis E.R."/>
            <person name="Wilson R.K."/>
        </authorList>
    </citation>
    <scope>NUCLEOTIDE SEQUENCE [LARGE SCALE GENOMIC DNA]</scope>
    <source>
        <strain evidence="8 9">DSM 18228</strain>
    </source>
</reference>
<comment type="similarity">
    <text evidence="1">Belongs to the sigma-70 factor family. ECF subfamily.</text>
</comment>
<dbReference type="EMBL" id="ACBW01000177">
    <property type="protein sequence ID" value="EEF77241.1"/>
    <property type="molecule type" value="Genomic_DNA"/>
</dbReference>
<name>S0FE91_9BACT</name>
<dbReference type="InterPro" id="IPR036388">
    <property type="entry name" value="WH-like_DNA-bd_sf"/>
</dbReference>
<keyword evidence="5" id="KW-0804">Transcription</keyword>
<dbReference type="InterPro" id="IPR013325">
    <property type="entry name" value="RNA_pol_sigma_r2"/>
</dbReference>
<keyword evidence="4" id="KW-0238">DNA-binding</keyword>